<reference evidence="3" key="1">
    <citation type="journal article" date="2019" name="Int. J. Syst. Evol. Microbiol.">
        <title>The Global Catalogue of Microorganisms (GCM) 10K type strain sequencing project: providing services to taxonomists for standard genome sequencing and annotation.</title>
        <authorList>
            <consortium name="The Broad Institute Genomics Platform"/>
            <consortium name="The Broad Institute Genome Sequencing Center for Infectious Disease"/>
            <person name="Wu L."/>
            <person name="Ma J."/>
        </authorList>
    </citation>
    <scope>NUCLEOTIDE SEQUENCE [LARGE SCALE GENOMIC DNA]</scope>
    <source>
        <strain evidence="3">NBRC 108725</strain>
    </source>
</reference>
<evidence type="ECO:0000313" key="2">
    <source>
        <dbReference type="EMBL" id="BDZ45349.1"/>
    </source>
</evidence>
<name>A0ABM8GAV4_9MICO</name>
<keyword evidence="3" id="KW-1185">Reference proteome</keyword>
<evidence type="ECO:0000256" key="1">
    <source>
        <dbReference type="SAM" id="MobiDB-lite"/>
    </source>
</evidence>
<feature type="compositionally biased region" description="Basic and acidic residues" evidence="1">
    <location>
        <begin position="194"/>
        <end position="203"/>
    </location>
</feature>
<dbReference type="RefSeq" id="WP_286278697.1">
    <property type="nucleotide sequence ID" value="NZ_AP027731.1"/>
</dbReference>
<sequence>MSDVLVVSGGGRITVAGDDLLVAIARCRLLAGRLEDVAPHLPPSALGARLRLGELALRLRTIAVLVSAALDGYSAAELSLTRAAESAAGEAAYWTAFLGPLALALVPPPILLAAAGGRPFSSPPGGTGSARRRSEPCSPIRASSPPCGWPWASPTTVSAAPCASPGPRPRRPTTGPPASWAGKPPPALSSGRSWRPERWRPVR</sequence>
<proteinExistence type="predicted"/>
<dbReference type="Proteomes" id="UP001321498">
    <property type="component" value="Chromosome"/>
</dbReference>
<dbReference type="EMBL" id="AP027731">
    <property type="protein sequence ID" value="BDZ45349.1"/>
    <property type="molecule type" value="Genomic_DNA"/>
</dbReference>
<gene>
    <name evidence="2" type="ORF">GCM10025866_12580</name>
</gene>
<organism evidence="2 3">
    <name type="scientific">Naasia aerilata</name>
    <dbReference type="NCBI Taxonomy" id="1162966"/>
    <lineage>
        <taxon>Bacteria</taxon>
        <taxon>Bacillati</taxon>
        <taxon>Actinomycetota</taxon>
        <taxon>Actinomycetes</taxon>
        <taxon>Micrococcales</taxon>
        <taxon>Microbacteriaceae</taxon>
        <taxon>Naasia</taxon>
    </lineage>
</organism>
<protein>
    <submittedName>
        <fullName evidence="2">Uncharacterized protein</fullName>
    </submittedName>
</protein>
<accession>A0ABM8GAV4</accession>
<evidence type="ECO:0000313" key="3">
    <source>
        <dbReference type="Proteomes" id="UP001321498"/>
    </source>
</evidence>
<feature type="region of interest" description="Disordered" evidence="1">
    <location>
        <begin position="121"/>
        <end position="203"/>
    </location>
</feature>